<dbReference type="Gene3D" id="3.40.50.720">
    <property type="entry name" value="NAD(P)-binding Rossmann-like Domain"/>
    <property type="match status" value="1"/>
</dbReference>
<evidence type="ECO:0000259" key="3">
    <source>
        <dbReference type="SMART" id="SM00829"/>
    </source>
</evidence>
<dbReference type="InterPro" id="IPR020843">
    <property type="entry name" value="ER"/>
</dbReference>
<evidence type="ECO:0000256" key="1">
    <source>
        <dbReference type="ARBA" id="ARBA00022857"/>
    </source>
</evidence>
<keyword evidence="2" id="KW-0560">Oxidoreductase</keyword>
<keyword evidence="5" id="KW-1185">Reference proteome</keyword>
<dbReference type="AlphaFoldDB" id="A0A327QY09"/>
<dbReference type="RefSeq" id="WP_111596748.1">
    <property type="nucleotide sequence ID" value="NZ_QLLL01000002.1"/>
</dbReference>
<dbReference type="CDD" id="cd05276">
    <property type="entry name" value="p53_inducible_oxidoreductase"/>
    <property type="match status" value="1"/>
</dbReference>
<dbReference type="SMART" id="SM00829">
    <property type="entry name" value="PKS_ER"/>
    <property type="match status" value="1"/>
</dbReference>
<evidence type="ECO:0000313" key="4">
    <source>
        <dbReference type="EMBL" id="RAJ08614.1"/>
    </source>
</evidence>
<dbReference type="SUPFAM" id="SSF50129">
    <property type="entry name" value="GroES-like"/>
    <property type="match status" value="1"/>
</dbReference>
<dbReference type="Proteomes" id="UP000249547">
    <property type="component" value="Unassembled WGS sequence"/>
</dbReference>
<evidence type="ECO:0000313" key="5">
    <source>
        <dbReference type="Proteomes" id="UP000249547"/>
    </source>
</evidence>
<gene>
    <name evidence="4" type="ORF">LX64_01267</name>
</gene>
<dbReference type="SUPFAM" id="SSF51735">
    <property type="entry name" value="NAD(P)-binding Rossmann-fold domains"/>
    <property type="match status" value="1"/>
</dbReference>
<reference evidence="4 5" key="1">
    <citation type="submission" date="2018-06" db="EMBL/GenBank/DDBJ databases">
        <title>Genomic Encyclopedia of Archaeal and Bacterial Type Strains, Phase II (KMG-II): from individual species to whole genera.</title>
        <authorList>
            <person name="Goeker M."/>
        </authorList>
    </citation>
    <scope>NUCLEOTIDE SEQUENCE [LARGE SCALE GENOMIC DNA]</scope>
    <source>
        <strain evidence="4 5">DSM 23857</strain>
    </source>
</reference>
<dbReference type="EMBL" id="QLLL01000002">
    <property type="protein sequence ID" value="RAJ08614.1"/>
    <property type="molecule type" value="Genomic_DNA"/>
</dbReference>
<dbReference type="GO" id="GO:0070402">
    <property type="term" value="F:NADPH binding"/>
    <property type="evidence" value="ECO:0007669"/>
    <property type="project" value="TreeGrafter"/>
</dbReference>
<dbReference type="Pfam" id="PF08240">
    <property type="entry name" value="ADH_N"/>
    <property type="match status" value="1"/>
</dbReference>
<dbReference type="InterPro" id="IPR011032">
    <property type="entry name" value="GroES-like_sf"/>
</dbReference>
<dbReference type="InterPro" id="IPR036291">
    <property type="entry name" value="NAD(P)-bd_dom_sf"/>
</dbReference>
<protein>
    <submittedName>
        <fullName evidence="4">Putative PIG3 family NAD(P)H quinone oxidoreductase</fullName>
    </submittedName>
</protein>
<dbReference type="OrthoDB" id="648910at2"/>
<dbReference type="GO" id="GO:0016651">
    <property type="term" value="F:oxidoreductase activity, acting on NAD(P)H"/>
    <property type="evidence" value="ECO:0007669"/>
    <property type="project" value="TreeGrafter"/>
</dbReference>
<feature type="domain" description="Enoyl reductase (ER)" evidence="3">
    <location>
        <begin position="10"/>
        <end position="320"/>
    </location>
</feature>
<proteinExistence type="predicted"/>
<dbReference type="PANTHER" id="PTHR48106:SF8">
    <property type="entry name" value="OS02G0805600 PROTEIN"/>
    <property type="match status" value="1"/>
</dbReference>
<sequence length="327" mass="35227">MKAVVITKFGAPNVLELVDHPDPTLADDEVLIAVKAAGVNRPDIAQRKGNYPPPPGAPQDIPGLEVAGIVVATGKEVVGFDTGDRVCALIVGGGYAQYATAKATHCLPIPKNLDFIEAASLPETVFTVWSNVFERGRLTAGENFLVHGGTSGIGITAIQLAKALGAKVYTTAGSDEKCQACLDLGAEQAINYKSQAFEDVLVDVGIDVVLDMIGGEYFRKNIHIMNHDGRLVYINAMGGADVHLDIREVMQKRIYITGSTLRNRDKKFKANLTQAVKENVWPLIESGKFKPMVFAEFALEDAAKAHELLETSKHIGKIVLTNAYTDL</sequence>
<evidence type="ECO:0000256" key="2">
    <source>
        <dbReference type="ARBA" id="ARBA00023002"/>
    </source>
</evidence>
<dbReference type="Gene3D" id="3.90.180.10">
    <property type="entry name" value="Medium-chain alcohol dehydrogenases, catalytic domain"/>
    <property type="match status" value="1"/>
</dbReference>
<keyword evidence="1" id="KW-0521">NADP</keyword>
<dbReference type="InterPro" id="IPR014189">
    <property type="entry name" value="Quinone_OxRdtase_PIG3"/>
</dbReference>
<dbReference type="InterPro" id="IPR013154">
    <property type="entry name" value="ADH-like_N"/>
</dbReference>
<accession>A0A327QY09</accession>
<dbReference type="PANTHER" id="PTHR48106">
    <property type="entry name" value="QUINONE OXIDOREDUCTASE PIG3-RELATED"/>
    <property type="match status" value="1"/>
</dbReference>
<comment type="caution">
    <text evidence="4">The sequence shown here is derived from an EMBL/GenBank/DDBJ whole genome shotgun (WGS) entry which is preliminary data.</text>
</comment>
<dbReference type="InterPro" id="IPR013149">
    <property type="entry name" value="ADH-like_C"/>
</dbReference>
<organism evidence="4 5">
    <name type="scientific">Chitinophaga skermanii</name>
    <dbReference type="NCBI Taxonomy" id="331697"/>
    <lineage>
        <taxon>Bacteria</taxon>
        <taxon>Pseudomonadati</taxon>
        <taxon>Bacteroidota</taxon>
        <taxon>Chitinophagia</taxon>
        <taxon>Chitinophagales</taxon>
        <taxon>Chitinophagaceae</taxon>
        <taxon>Chitinophaga</taxon>
    </lineage>
</organism>
<name>A0A327QY09_9BACT</name>
<dbReference type="Pfam" id="PF00107">
    <property type="entry name" value="ADH_zinc_N"/>
    <property type="match status" value="1"/>
</dbReference>
<dbReference type="NCBIfam" id="TIGR02824">
    <property type="entry name" value="quinone_pig3"/>
    <property type="match status" value="1"/>
</dbReference>